<evidence type="ECO:0000313" key="2">
    <source>
        <dbReference type="Proteomes" id="UP001589609"/>
    </source>
</evidence>
<dbReference type="RefSeq" id="WP_129728188.1">
    <property type="nucleotide sequence ID" value="NZ_JAPCYI010000001.1"/>
</dbReference>
<reference evidence="1 2" key="1">
    <citation type="submission" date="2024-09" db="EMBL/GenBank/DDBJ databases">
        <authorList>
            <person name="Sun Q."/>
            <person name="Mori K."/>
        </authorList>
    </citation>
    <scope>NUCLEOTIDE SEQUENCE [LARGE SCALE GENOMIC DNA]</scope>
    <source>
        <strain evidence="1 2">JCM 11201</strain>
    </source>
</reference>
<accession>A0ABV5WB83</accession>
<evidence type="ECO:0000313" key="1">
    <source>
        <dbReference type="EMBL" id="MFB9757655.1"/>
    </source>
</evidence>
<gene>
    <name evidence="1" type="ORF">ACFFMS_03750</name>
</gene>
<name>A0ABV5WB83_9BACI</name>
<organism evidence="1 2">
    <name type="scientific">Ectobacillus funiculus</name>
    <dbReference type="NCBI Taxonomy" id="137993"/>
    <lineage>
        <taxon>Bacteria</taxon>
        <taxon>Bacillati</taxon>
        <taxon>Bacillota</taxon>
        <taxon>Bacilli</taxon>
        <taxon>Bacillales</taxon>
        <taxon>Bacillaceae</taxon>
        <taxon>Ectobacillus</taxon>
    </lineage>
</organism>
<proteinExistence type="predicted"/>
<comment type="caution">
    <text evidence="1">The sequence shown here is derived from an EMBL/GenBank/DDBJ whole genome shotgun (WGS) entry which is preliminary data.</text>
</comment>
<protein>
    <submittedName>
        <fullName evidence="1">YpbS family protein</fullName>
    </submittedName>
</protein>
<dbReference type="Proteomes" id="UP001589609">
    <property type="component" value="Unassembled WGS sequence"/>
</dbReference>
<sequence>MAEVHKAITAHSQKQHEIVTTFLRLEAQREAAIEAAVALCTNGKSFSTEGINGVTQQINELAGKYGVVPTRKYVTPEMVEEYVNRLKHS</sequence>
<dbReference type="InterPro" id="IPR019688">
    <property type="entry name" value="DUF2533"/>
</dbReference>
<keyword evidence="2" id="KW-1185">Reference proteome</keyword>
<dbReference type="Pfam" id="PF10752">
    <property type="entry name" value="DUF2533"/>
    <property type="match status" value="1"/>
</dbReference>
<dbReference type="EMBL" id="JBHMAF010000017">
    <property type="protein sequence ID" value="MFB9757655.1"/>
    <property type="molecule type" value="Genomic_DNA"/>
</dbReference>